<comment type="cofactor">
    <cofactor evidence="1">
        <name>Mg(2+)</name>
        <dbReference type="ChEBI" id="CHEBI:18420"/>
    </cofactor>
</comment>
<dbReference type="Pfam" id="PF12710">
    <property type="entry name" value="HAD"/>
    <property type="match status" value="1"/>
</dbReference>
<dbReference type="GO" id="GO:0006564">
    <property type="term" value="P:L-serine biosynthetic process"/>
    <property type="evidence" value="ECO:0007669"/>
    <property type="project" value="UniProtKB-KW"/>
</dbReference>
<dbReference type="SUPFAM" id="SSF56784">
    <property type="entry name" value="HAD-like"/>
    <property type="match status" value="1"/>
</dbReference>
<dbReference type="EMBL" id="UINC01032093">
    <property type="protein sequence ID" value="SVB19184.1"/>
    <property type="molecule type" value="Genomic_DNA"/>
</dbReference>
<dbReference type="Gene3D" id="3.90.1470.10">
    <property type="entry name" value="thrh gene product, domain 2"/>
    <property type="match status" value="1"/>
</dbReference>
<dbReference type="InterPro" id="IPR011863">
    <property type="entry name" value="HSK-PSP"/>
</dbReference>
<keyword evidence="8" id="KW-0718">Serine biosynthesis</keyword>
<evidence type="ECO:0000256" key="1">
    <source>
        <dbReference type="ARBA" id="ARBA00001946"/>
    </source>
</evidence>
<keyword evidence="6" id="KW-0378">Hydrolase</keyword>
<keyword evidence="4" id="KW-0028">Amino-acid biosynthesis</keyword>
<evidence type="ECO:0000256" key="7">
    <source>
        <dbReference type="ARBA" id="ARBA00022842"/>
    </source>
</evidence>
<gene>
    <name evidence="9" type="ORF">METZ01_LOCUS172038</name>
</gene>
<dbReference type="AlphaFoldDB" id="A0A382BZX1"/>
<protein>
    <recommendedName>
        <fullName evidence="3">phosphoserine phosphatase</fullName>
        <ecNumber evidence="3">3.1.3.3</ecNumber>
    </recommendedName>
</protein>
<dbReference type="Gene3D" id="3.40.50.1000">
    <property type="entry name" value="HAD superfamily/HAD-like"/>
    <property type="match status" value="1"/>
</dbReference>
<keyword evidence="5" id="KW-0479">Metal-binding</keyword>
<evidence type="ECO:0000256" key="5">
    <source>
        <dbReference type="ARBA" id="ARBA00022723"/>
    </source>
</evidence>
<dbReference type="NCBIfam" id="TIGR02137">
    <property type="entry name" value="HSK-PSP"/>
    <property type="match status" value="1"/>
</dbReference>
<dbReference type="InterPro" id="IPR023214">
    <property type="entry name" value="HAD_sf"/>
</dbReference>
<dbReference type="GO" id="GO:0000287">
    <property type="term" value="F:magnesium ion binding"/>
    <property type="evidence" value="ECO:0007669"/>
    <property type="project" value="TreeGrafter"/>
</dbReference>
<dbReference type="InterPro" id="IPR050582">
    <property type="entry name" value="HAD-like_SerB"/>
</dbReference>
<dbReference type="InterPro" id="IPR036412">
    <property type="entry name" value="HAD-like_sf"/>
</dbReference>
<evidence type="ECO:0000313" key="9">
    <source>
        <dbReference type="EMBL" id="SVB19184.1"/>
    </source>
</evidence>
<keyword evidence="7" id="KW-0460">Magnesium</keyword>
<dbReference type="PANTHER" id="PTHR43344:SF2">
    <property type="entry name" value="PHOSPHOSERINE PHOSPHATASE"/>
    <property type="match status" value="1"/>
</dbReference>
<accession>A0A382BZX1</accession>
<dbReference type="GO" id="GO:0005737">
    <property type="term" value="C:cytoplasm"/>
    <property type="evidence" value="ECO:0007669"/>
    <property type="project" value="TreeGrafter"/>
</dbReference>
<name>A0A382BZX1_9ZZZZ</name>
<proteinExistence type="predicted"/>
<evidence type="ECO:0000256" key="2">
    <source>
        <dbReference type="ARBA" id="ARBA00005135"/>
    </source>
</evidence>
<evidence type="ECO:0000256" key="3">
    <source>
        <dbReference type="ARBA" id="ARBA00012640"/>
    </source>
</evidence>
<dbReference type="NCBIfam" id="NF010109">
    <property type="entry name" value="PRK13582.1"/>
    <property type="match status" value="1"/>
</dbReference>
<dbReference type="GO" id="GO:0036424">
    <property type="term" value="F:L-phosphoserine phosphatase activity"/>
    <property type="evidence" value="ECO:0007669"/>
    <property type="project" value="TreeGrafter"/>
</dbReference>
<evidence type="ECO:0000256" key="8">
    <source>
        <dbReference type="ARBA" id="ARBA00023299"/>
    </source>
</evidence>
<sequence>MAPHPSAEQVEAPRSQRVTMLAVCLDLEGILVPEIWINVAERTGIEALRRTTRDEPDYDRLMRYRLDILDENGVTIDDITAAIEVMEPLEGAIGFLESLERSWPTIVLSDTFSQFARPMMGKLGNPTLLCHTLVIEDSGRISDWTIRLEDQKRRTVEALRSMNFEVVAVGDSYNDTSMLATASAGILFRPPDNVVEEFPQYPVTRDYDGLMAAIGEAAAALGE</sequence>
<reference evidence="9" key="1">
    <citation type="submission" date="2018-05" db="EMBL/GenBank/DDBJ databases">
        <authorList>
            <person name="Lanie J.A."/>
            <person name="Ng W.-L."/>
            <person name="Kazmierczak K.M."/>
            <person name="Andrzejewski T.M."/>
            <person name="Davidsen T.M."/>
            <person name="Wayne K.J."/>
            <person name="Tettelin H."/>
            <person name="Glass J.I."/>
            <person name="Rusch D."/>
            <person name="Podicherti R."/>
            <person name="Tsui H.-C.T."/>
            <person name="Winkler M.E."/>
        </authorList>
    </citation>
    <scope>NUCLEOTIDE SEQUENCE</scope>
</reference>
<dbReference type="PANTHER" id="PTHR43344">
    <property type="entry name" value="PHOSPHOSERINE PHOSPHATASE"/>
    <property type="match status" value="1"/>
</dbReference>
<evidence type="ECO:0000256" key="6">
    <source>
        <dbReference type="ARBA" id="ARBA00022801"/>
    </source>
</evidence>
<comment type="pathway">
    <text evidence="2">Amino-acid biosynthesis; L-serine biosynthesis; L-serine from 3-phospho-D-glycerate: step 3/3.</text>
</comment>
<evidence type="ECO:0000256" key="4">
    <source>
        <dbReference type="ARBA" id="ARBA00022605"/>
    </source>
</evidence>
<dbReference type="EC" id="3.1.3.3" evidence="3"/>
<organism evidence="9">
    <name type="scientific">marine metagenome</name>
    <dbReference type="NCBI Taxonomy" id="408172"/>
    <lineage>
        <taxon>unclassified sequences</taxon>
        <taxon>metagenomes</taxon>
        <taxon>ecological metagenomes</taxon>
    </lineage>
</organism>